<dbReference type="PANTHER" id="PTHR11895:SF150">
    <property type="entry name" value="GLUTAMYL-TRNA(GLN) AMIDOTRANSFERASE SUBUNIT A-LIKE ISOFORM X1"/>
    <property type="match status" value="1"/>
</dbReference>
<dbReference type="SUPFAM" id="SSF75304">
    <property type="entry name" value="Amidase signature (AS) enzymes"/>
    <property type="match status" value="1"/>
</dbReference>
<dbReference type="OrthoDB" id="1716669at2759"/>
<dbReference type="PANTHER" id="PTHR11895">
    <property type="entry name" value="TRANSAMIDASE"/>
    <property type="match status" value="1"/>
</dbReference>
<proteinExistence type="predicted"/>
<feature type="non-terminal residue" evidence="2">
    <location>
        <position position="1"/>
    </location>
</feature>
<dbReference type="InterPro" id="IPR036928">
    <property type="entry name" value="AS_sf"/>
</dbReference>
<feature type="domain" description="Amidase" evidence="1">
    <location>
        <begin position="135"/>
        <end position="273"/>
    </location>
</feature>
<gene>
    <name evidence="2" type="ORF">H5410_033513</name>
</gene>
<accession>A0A9J5YQX5</accession>
<dbReference type="InterPro" id="IPR000120">
    <property type="entry name" value="Amidase"/>
</dbReference>
<dbReference type="Gene3D" id="3.90.1300.10">
    <property type="entry name" value="Amidase signature (AS) domain"/>
    <property type="match status" value="1"/>
</dbReference>
<protein>
    <recommendedName>
        <fullName evidence="1">Amidase domain-containing protein</fullName>
    </recommendedName>
</protein>
<dbReference type="Pfam" id="PF01425">
    <property type="entry name" value="Amidase"/>
    <property type="match status" value="1"/>
</dbReference>
<evidence type="ECO:0000313" key="2">
    <source>
        <dbReference type="EMBL" id="KAG5602143.1"/>
    </source>
</evidence>
<name>A0A9J5YQX5_SOLCO</name>
<evidence type="ECO:0000313" key="3">
    <source>
        <dbReference type="Proteomes" id="UP000824120"/>
    </source>
</evidence>
<dbReference type="AlphaFoldDB" id="A0A9J5YQX5"/>
<dbReference type="InterPro" id="IPR023631">
    <property type="entry name" value="Amidase_dom"/>
</dbReference>
<dbReference type="EMBL" id="JACXVP010000006">
    <property type="protein sequence ID" value="KAG5602143.1"/>
    <property type="molecule type" value="Genomic_DNA"/>
</dbReference>
<sequence length="274" mass="30259">IAQDSGKLGPKNCGEHLEQAKNEFPVCKCGFDMLDAGFFNDCKKLEIQKDAKDFNIPIIRSNRKLVATENGGLRDPCPLVFNSAWKSQETKQVTDKFNYPVCSGIQRPKNDEDIAFMSVLELGQLLKAKLITSEELTRIFLNRLKRYGPVLESVITITEELAFQQAIEADQVLAKGKYLGPLHGIPCGLKDIIAVPDYPTTWGSKSFKDQVIDVEAWVYKRLKSAGAVLVAKLVSGSLAYDDIWFGGRTRNPWNIEEFSTGSSAGPASSTSAGY</sequence>
<reference evidence="2 3" key="1">
    <citation type="submission" date="2020-09" db="EMBL/GenBank/DDBJ databases">
        <title>De no assembly of potato wild relative species, Solanum commersonii.</title>
        <authorList>
            <person name="Cho K."/>
        </authorList>
    </citation>
    <scope>NUCLEOTIDE SEQUENCE [LARGE SCALE GENOMIC DNA]</scope>
    <source>
        <strain evidence="2">LZ3.2</strain>
        <tissue evidence="2">Leaf</tissue>
    </source>
</reference>
<dbReference type="Proteomes" id="UP000824120">
    <property type="component" value="Chromosome 6"/>
</dbReference>
<dbReference type="GO" id="GO:0050567">
    <property type="term" value="F:glutaminyl-tRNA synthase (glutamine-hydrolyzing) activity"/>
    <property type="evidence" value="ECO:0007669"/>
    <property type="project" value="TreeGrafter"/>
</dbReference>
<keyword evidence="3" id="KW-1185">Reference proteome</keyword>
<comment type="caution">
    <text evidence="2">The sequence shown here is derived from an EMBL/GenBank/DDBJ whole genome shotgun (WGS) entry which is preliminary data.</text>
</comment>
<evidence type="ECO:0000259" key="1">
    <source>
        <dbReference type="Pfam" id="PF01425"/>
    </source>
</evidence>
<organism evidence="2 3">
    <name type="scientific">Solanum commersonii</name>
    <name type="common">Commerson's wild potato</name>
    <name type="synonym">Commerson's nightshade</name>
    <dbReference type="NCBI Taxonomy" id="4109"/>
    <lineage>
        <taxon>Eukaryota</taxon>
        <taxon>Viridiplantae</taxon>
        <taxon>Streptophyta</taxon>
        <taxon>Embryophyta</taxon>
        <taxon>Tracheophyta</taxon>
        <taxon>Spermatophyta</taxon>
        <taxon>Magnoliopsida</taxon>
        <taxon>eudicotyledons</taxon>
        <taxon>Gunneridae</taxon>
        <taxon>Pentapetalae</taxon>
        <taxon>asterids</taxon>
        <taxon>lamiids</taxon>
        <taxon>Solanales</taxon>
        <taxon>Solanaceae</taxon>
        <taxon>Solanoideae</taxon>
        <taxon>Solaneae</taxon>
        <taxon>Solanum</taxon>
    </lineage>
</organism>